<accession>A0A0C9SRF7</accession>
<organism evidence="1 2">
    <name type="scientific">Paxillus involutus ATCC 200175</name>
    <dbReference type="NCBI Taxonomy" id="664439"/>
    <lineage>
        <taxon>Eukaryota</taxon>
        <taxon>Fungi</taxon>
        <taxon>Dikarya</taxon>
        <taxon>Basidiomycota</taxon>
        <taxon>Agaricomycotina</taxon>
        <taxon>Agaricomycetes</taxon>
        <taxon>Agaricomycetidae</taxon>
        <taxon>Boletales</taxon>
        <taxon>Paxilineae</taxon>
        <taxon>Paxillaceae</taxon>
        <taxon>Paxillus</taxon>
    </lineage>
</organism>
<dbReference type="OrthoDB" id="3234307at2759"/>
<gene>
    <name evidence="1" type="ORF">PAXINDRAFT_86101</name>
</gene>
<reference evidence="2" key="2">
    <citation type="submission" date="2015-01" db="EMBL/GenBank/DDBJ databases">
        <title>Evolutionary Origins and Diversification of the Mycorrhizal Mutualists.</title>
        <authorList>
            <consortium name="DOE Joint Genome Institute"/>
            <consortium name="Mycorrhizal Genomics Consortium"/>
            <person name="Kohler A."/>
            <person name="Kuo A."/>
            <person name="Nagy L.G."/>
            <person name="Floudas D."/>
            <person name="Copeland A."/>
            <person name="Barry K.W."/>
            <person name="Cichocki N."/>
            <person name="Veneault-Fourrey C."/>
            <person name="LaButti K."/>
            <person name="Lindquist E.A."/>
            <person name="Lipzen A."/>
            <person name="Lundell T."/>
            <person name="Morin E."/>
            <person name="Murat C."/>
            <person name="Riley R."/>
            <person name="Ohm R."/>
            <person name="Sun H."/>
            <person name="Tunlid A."/>
            <person name="Henrissat B."/>
            <person name="Grigoriev I.V."/>
            <person name="Hibbett D.S."/>
            <person name="Martin F."/>
        </authorList>
    </citation>
    <scope>NUCLEOTIDE SEQUENCE [LARGE SCALE GENOMIC DNA]</scope>
    <source>
        <strain evidence="2">ATCC 200175</strain>
    </source>
</reference>
<dbReference type="HOGENOM" id="CLU_132418_0_0_1"/>
<evidence type="ECO:0000313" key="1">
    <source>
        <dbReference type="EMBL" id="KIJ10424.1"/>
    </source>
</evidence>
<proteinExistence type="predicted"/>
<sequence>MFTQNPVDGDGSAWSVSEDWETRRGIVNDLFTVDVDPSLSKLQTRFVDEPLLLEIVEALHDLDSNKPDRIRRRARHRALNYQIENGQLFRIADGRSVRARARVECVSQKEAIELAKDEHANNGHWGRDLVKIKLMDRIWSPKLDQSIV</sequence>
<dbReference type="AlphaFoldDB" id="A0A0C9SRF7"/>
<protein>
    <submittedName>
        <fullName evidence="1">Unplaced genomic scaffold PAXINscaffold_84, whole genome shotgun sequence</fullName>
    </submittedName>
</protein>
<feature type="non-terminal residue" evidence="1">
    <location>
        <position position="148"/>
    </location>
</feature>
<reference evidence="1 2" key="1">
    <citation type="submission" date="2014-06" db="EMBL/GenBank/DDBJ databases">
        <authorList>
            <consortium name="DOE Joint Genome Institute"/>
            <person name="Kuo A."/>
            <person name="Kohler A."/>
            <person name="Nagy L.G."/>
            <person name="Floudas D."/>
            <person name="Copeland A."/>
            <person name="Barry K.W."/>
            <person name="Cichocki N."/>
            <person name="Veneault-Fourrey C."/>
            <person name="LaButti K."/>
            <person name="Lindquist E.A."/>
            <person name="Lipzen A."/>
            <person name="Lundell T."/>
            <person name="Morin E."/>
            <person name="Murat C."/>
            <person name="Sun H."/>
            <person name="Tunlid A."/>
            <person name="Henrissat B."/>
            <person name="Grigoriev I.V."/>
            <person name="Hibbett D.S."/>
            <person name="Martin F."/>
            <person name="Nordberg H.P."/>
            <person name="Cantor M.N."/>
            <person name="Hua S.X."/>
        </authorList>
    </citation>
    <scope>NUCLEOTIDE SEQUENCE [LARGE SCALE GENOMIC DNA]</scope>
    <source>
        <strain evidence="1 2">ATCC 200175</strain>
    </source>
</reference>
<dbReference type="EMBL" id="KN819406">
    <property type="protein sequence ID" value="KIJ10424.1"/>
    <property type="molecule type" value="Genomic_DNA"/>
</dbReference>
<evidence type="ECO:0000313" key="2">
    <source>
        <dbReference type="Proteomes" id="UP000053647"/>
    </source>
</evidence>
<keyword evidence="2" id="KW-1185">Reference proteome</keyword>
<name>A0A0C9SRF7_PAXIN</name>
<dbReference type="Proteomes" id="UP000053647">
    <property type="component" value="Unassembled WGS sequence"/>
</dbReference>